<organism evidence="3 4">
    <name type="scientific">Desulfosporosinus orientis (strain ATCC 19365 / DSM 765 / NCIMB 8382 / VKM B-1628 / Singapore I)</name>
    <name type="common">Desulfotomaculum orientis</name>
    <dbReference type="NCBI Taxonomy" id="768706"/>
    <lineage>
        <taxon>Bacteria</taxon>
        <taxon>Bacillati</taxon>
        <taxon>Bacillota</taxon>
        <taxon>Clostridia</taxon>
        <taxon>Eubacteriales</taxon>
        <taxon>Desulfitobacteriaceae</taxon>
        <taxon>Desulfosporosinus</taxon>
    </lineage>
</organism>
<dbReference type="PATRIC" id="fig|768706.3.peg.1888"/>
<protein>
    <submittedName>
        <fullName evidence="3">2-oxoacid:ferredoxin oxidoreductase, beta subunit</fullName>
    </submittedName>
</protein>
<dbReference type="Gene3D" id="3.40.50.970">
    <property type="match status" value="1"/>
</dbReference>
<dbReference type="GO" id="GO:0045333">
    <property type="term" value="P:cellular respiration"/>
    <property type="evidence" value="ECO:0007669"/>
    <property type="project" value="UniProtKB-ARBA"/>
</dbReference>
<evidence type="ECO:0000313" key="4">
    <source>
        <dbReference type="Proteomes" id="UP000006346"/>
    </source>
</evidence>
<gene>
    <name evidence="3" type="ordered locus">Desor_1874</name>
</gene>
<dbReference type="InterPro" id="IPR051457">
    <property type="entry name" value="2-oxoacid:Fd_oxidoreductase"/>
</dbReference>
<dbReference type="Pfam" id="PF02775">
    <property type="entry name" value="TPP_enzyme_C"/>
    <property type="match status" value="1"/>
</dbReference>
<sequence length="247" mass="26581">MILKAPETVSFTTSGFCPGCGHGLAVRLIAEVAEEMNLSEQLLTVLDVACGSLAIDAWKFDTIMAAHGRPIADAIGVKMVRPDHPVLAYIGDGAAYSIGMAEMMHCGLRNDNIIAIVINNNVYGMTGGQCAPTSLPGQKTMSTPYGKDPDRCGMPLQIEKAFSGFKVGYLARGAMCDVPNINKAKKMIKKAFEKSMAGDGFCLVELLSPCPTNLHLSPVANMERITNEVMNYFPIGEFQNNTKEAKQ</sequence>
<dbReference type="GO" id="GO:0030976">
    <property type="term" value="F:thiamine pyrophosphate binding"/>
    <property type="evidence" value="ECO:0007669"/>
    <property type="project" value="InterPro"/>
</dbReference>
<accession>G7WB04</accession>
<proteinExistence type="predicted"/>
<keyword evidence="1" id="KW-0560">Oxidoreductase</keyword>
<dbReference type="SUPFAM" id="SSF52518">
    <property type="entry name" value="Thiamin diphosphate-binding fold (THDP-binding)"/>
    <property type="match status" value="1"/>
</dbReference>
<keyword evidence="4" id="KW-1185">Reference proteome</keyword>
<evidence type="ECO:0000256" key="1">
    <source>
        <dbReference type="ARBA" id="ARBA00023002"/>
    </source>
</evidence>
<dbReference type="EMBL" id="CP003108">
    <property type="protein sequence ID" value="AET67505.1"/>
    <property type="molecule type" value="Genomic_DNA"/>
</dbReference>
<dbReference type="InterPro" id="IPR011766">
    <property type="entry name" value="TPP_enzyme_TPP-bd"/>
</dbReference>
<dbReference type="HOGENOM" id="CLU_048564_2_1_9"/>
<dbReference type="AlphaFoldDB" id="G7WB04"/>
<evidence type="ECO:0000313" key="3">
    <source>
        <dbReference type="EMBL" id="AET67505.1"/>
    </source>
</evidence>
<dbReference type="PANTHER" id="PTHR48084">
    <property type="entry name" value="2-OXOGLUTARATE OXIDOREDUCTASE SUBUNIT KORB-RELATED"/>
    <property type="match status" value="1"/>
</dbReference>
<feature type="domain" description="Thiamine pyrophosphate enzyme TPP-binding" evidence="2">
    <location>
        <begin position="60"/>
        <end position="205"/>
    </location>
</feature>
<dbReference type="PANTHER" id="PTHR48084:SF3">
    <property type="entry name" value="SUBUNIT OF PYRUVATE:FLAVODOXIN OXIDOREDUCTASE"/>
    <property type="match status" value="1"/>
</dbReference>
<dbReference type="InterPro" id="IPR029061">
    <property type="entry name" value="THDP-binding"/>
</dbReference>
<dbReference type="KEGG" id="dor:Desor_1874"/>
<dbReference type="Proteomes" id="UP000006346">
    <property type="component" value="Chromosome"/>
</dbReference>
<dbReference type="GO" id="GO:0016625">
    <property type="term" value="F:oxidoreductase activity, acting on the aldehyde or oxo group of donors, iron-sulfur protein as acceptor"/>
    <property type="evidence" value="ECO:0007669"/>
    <property type="project" value="UniProtKB-ARBA"/>
</dbReference>
<dbReference type="eggNOG" id="COG1013">
    <property type="taxonomic scope" value="Bacteria"/>
</dbReference>
<name>G7WB04_DESOD</name>
<reference evidence="4" key="1">
    <citation type="submission" date="2011-11" db="EMBL/GenBank/DDBJ databases">
        <title>Complete sequence of Desulfosporosinus orientis DSM 765.</title>
        <authorList>
            <person name="Lucas S."/>
            <person name="Han J."/>
            <person name="Lapidus A."/>
            <person name="Cheng J.-F."/>
            <person name="Goodwin L."/>
            <person name="Pitluck S."/>
            <person name="Peters L."/>
            <person name="Ovchinnikova G."/>
            <person name="Teshima H."/>
            <person name="Detter J.C."/>
            <person name="Han C."/>
            <person name="Tapia R."/>
            <person name="Land M."/>
            <person name="Hauser L."/>
            <person name="Kyrpides N."/>
            <person name="Ivanova N."/>
            <person name="Pagani I."/>
            <person name="Pester M."/>
            <person name="Spring S."/>
            <person name="Ollivier B."/>
            <person name="Rattei T."/>
            <person name="Klenk H.-P."/>
            <person name="Wagner M."/>
            <person name="Loy A."/>
            <person name="Woyke T."/>
        </authorList>
    </citation>
    <scope>NUCLEOTIDE SEQUENCE [LARGE SCALE GENOMIC DNA]</scope>
    <source>
        <strain evidence="4">ATCC 19365 / DSM 765 / NCIMB 8382 / VKM B-1628</strain>
    </source>
</reference>
<dbReference type="RefSeq" id="WP_014184320.1">
    <property type="nucleotide sequence ID" value="NC_016584.1"/>
</dbReference>
<reference evidence="3 4" key="2">
    <citation type="journal article" date="2012" name="J. Bacteriol.">
        <title>Complete genome sequences of Desulfosporosinus orientis DSM765T, Desulfosporosinus youngiae DSM17734T, Desulfosporosinus meridiei DSM13257T, and Desulfosporosinus acidiphilus DSM22704T.</title>
        <authorList>
            <person name="Pester M."/>
            <person name="Brambilla E."/>
            <person name="Alazard D."/>
            <person name="Rattei T."/>
            <person name="Weinmaier T."/>
            <person name="Han J."/>
            <person name="Lucas S."/>
            <person name="Lapidus A."/>
            <person name="Cheng J.F."/>
            <person name="Goodwin L."/>
            <person name="Pitluck S."/>
            <person name="Peters L."/>
            <person name="Ovchinnikova G."/>
            <person name="Teshima H."/>
            <person name="Detter J.C."/>
            <person name="Han C.S."/>
            <person name="Tapia R."/>
            <person name="Land M.L."/>
            <person name="Hauser L."/>
            <person name="Kyrpides N.C."/>
            <person name="Ivanova N.N."/>
            <person name="Pagani I."/>
            <person name="Huntmann M."/>
            <person name="Wei C.L."/>
            <person name="Davenport K.W."/>
            <person name="Daligault H."/>
            <person name="Chain P.S."/>
            <person name="Chen A."/>
            <person name="Mavromatis K."/>
            <person name="Markowitz V."/>
            <person name="Szeto E."/>
            <person name="Mikhailova N."/>
            <person name="Pati A."/>
            <person name="Wagner M."/>
            <person name="Woyke T."/>
            <person name="Ollivier B."/>
            <person name="Klenk H.P."/>
            <person name="Spring S."/>
            <person name="Loy A."/>
        </authorList>
    </citation>
    <scope>NUCLEOTIDE SEQUENCE [LARGE SCALE GENOMIC DNA]</scope>
    <source>
        <strain evidence="4">ATCC 19365 / DSM 765 / NCIMB 8382 / VKM B-1628</strain>
    </source>
</reference>
<dbReference type="STRING" id="768706.Desor_1874"/>
<dbReference type="OrthoDB" id="9775140at2"/>
<evidence type="ECO:0000259" key="2">
    <source>
        <dbReference type="Pfam" id="PF02775"/>
    </source>
</evidence>